<dbReference type="GO" id="GO:0005737">
    <property type="term" value="C:cytoplasm"/>
    <property type="evidence" value="ECO:0007669"/>
    <property type="project" value="TreeGrafter"/>
</dbReference>
<dbReference type="InterPro" id="IPR036188">
    <property type="entry name" value="FAD/NAD-bd_sf"/>
</dbReference>
<name>A0AAD6JAG4_9ROSI</name>
<evidence type="ECO:0000256" key="1">
    <source>
        <dbReference type="ARBA" id="ARBA00023002"/>
    </source>
</evidence>
<reference evidence="5 6" key="1">
    <citation type="journal article" date="2023" name="Int. J. Mol. Sci.">
        <title>De Novo Assembly and Annotation of 11 Diverse Shrub Willow (Salix) Genomes Reveals Novel Gene Organization in Sex-Linked Regions.</title>
        <authorList>
            <person name="Hyden B."/>
            <person name="Feng K."/>
            <person name="Yates T.B."/>
            <person name="Jawdy S."/>
            <person name="Cereghino C."/>
            <person name="Smart L.B."/>
            <person name="Muchero W."/>
        </authorList>
    </citation>
    <scope>NUCLEOTIDE SEQUENCE [LARGE SCALE GENOMIC DNA]</scope>
    <source>
        <tissue evidence="5">Shoot tip</tissue>
    </source>
</reference>
<organism evidence="5 6">
    <name type="scientific">Salix udensis</name>
    <dbReference type="NCBI Taxonomy" id="889485"/>
    <lineage>
        <taxon>Eukaryota</taxon>
        <taxon>Viridiplantae</taxon>
        <taxon>Streptophyta</taxon>
        <taxon>Embryophyta</taxon>
        <taxon>Tracheophyta</taxon>
        <taxon>Spermatophyta</taxon>
        <taxon>Magnoliopsida</taxon>
        <taxon>eudicotyledons</taxon>
        <taxon>Gunneridae</taxon>
        <taxon>Pentapetalae</taxon>
        <taxon>rosids</taxon>
        <taxon>fabids</taxon>
        <taxon>Malpighiales</taxon>
        <taxon>Salicaceae</taxon>
        <taxon>Saliceae</taxon>
        <taxon>Salix</taxon>
    </lineage>
</organism>
<dbReference type="PANTHER" id="PTHR13847">
    <property type="entry name" value="SARCOSINE DEHYDROGENASE-RELATED"/>
    <property type="match status" value="1"/>
</dbReference>
<dbReference type="PANTHER" id="PTHR13847:SF287">
    <property type="entry name" value="FAD-DEPENDENT OXIDOREDUCTASE DOMAIN-CONTAINING PROTEIN 1"/>
    <property type="match status" value="1"/>
</dbReference>
<protein>
    <recommendedName>
        <fullName evidence="2">FAD-dependent oxidoreductase domain-containing protein 1</fullName>
    </recommendedName>
</protein>
<comment type="function">
    <text evidence="3">Required for the assembly of the mitochondrial membrane respiratory chain NADH dehydrogenase (Complex I). Involved in mid-late stages of complex I assembly.</text>
</comment>
<dbReference type="EMBL" id="JAPFFJ010000019">
    <property type="protein sequence ID" value="KAJ6401581.1"/>
    <property type="molecule type" value="Genomic_DNA"/>
</dbReference>
<dbReference type="GO" id="GO:0016491">
    <property type="term" value="F:oxidoreductase activity"/>
    <property type="evidence" value="ECO:0007669"/>
    <property type="project" value="UniProtKB-KW"/>
</dbReference>
<evidence type="ECO:0000259" key="4">
    <source>
        <dbReference type="Pfam" id="PF01266"/>
    </source>
</evidence>
<evidence type="ECO:0000313" key="5">
    <source>
        <dbReference type="EMBL" id="KAJ6401581.1"/>
    </source>
</evidence>
<dbReference type="SUPFAM" id="SSF51905">
    <property type="entry name" value="FAD/NAD(P)-binding domain"/>
    <property type="match status" value="1"/>
</dbReference>
<dbReference type="InterPro" id="IPR006076">
    <property type="entry name" value="FAD-dep_OxRdtase"/>
</dbReference>
<proteinExistence type="predicted"/>
<comment type="caution">
    <text evidence="5">The sequence shown here is derived from an EMBL/GenBank/DDBJ whole genome shotgun (WGS) entry which is preliminary data.</text>
</comment>
<keyword evidence="1" id="KW-0560">Oxidoreductase</keyword>
<gene>
    <name evidence="5" type="ORF">OIU84_016890</name>
</gene>
<evidence type="ECO:0000256" key="2">
    <source>
        <dbReference type="ARBA" id="ARBA00039785"/>
    </source>
</evidence>
<dbReference type="Proteomes" id="UP001162972">
    <property type="component" value="Chromosome 14"/>
</dbReference>
<sequence length="437" mass="47948">MASVTLRIQSPPLNHDAVSLSRNHFPVVTFKTTFLGSSLTANGKQLSLPKTFRTQPVITASSSTHTFDVVIIGAGIIGLTIARQFLIGSDLSVAVVDKDVPCSGATGAGQGYLWMVHKEPESDTWDLAMRGHKLWLMFAEKVRAQGLDPLQELGWKQTGSLLVGRTAKEAATLKKKVKKLSEAGLRAEYLTSDALRLKEPELEVGKDGGAAFLPGDCQLDAQRAVAFIQKENRHFSSKGRYAEFFHDPVTSLLRSDSSSEVEGVRTSKNTLYSKKAVIVAAGCWSGCLVHDLFRESDILLNVPVKPRKGHLVVLENFSSLKLNHGLMEMGYVDHLHDTVDRKSSHSVKVEEGQTLSVSMTATMDTVGNLVLGKKNYFSSMISNIIDLNLGELQSHEPYHYIACMSNCIWRTVSECGFLVSLGYLCRSSTLRSILFSL</sequence>
<dbReference type="AlphaFoldDB" id="A0AAD6JAG4"/>
<dbReference type="Gene3D" id="3.50.50.60">
    <property type="entry name" value="FAD/NAD(P)-binding domain"/>
    <property type="match status" value="1"/>
</dbReference>
<evidence type="ECO:0000313" key="6">
    <source>
        <dbReference type="Proteomes" id="UP001162972"/>
    </source>
</evidence>
<evidence type="ECO:0000256" key="3">
    <source>
        <dbReference type="ARBA" id="ARBA00046185"/>
    </source>
</evidence>
<feature type="domain" description="FAD dependent oxidoreductase" evidence="4">
    <location>
        <begin position="68"/>
        <end position="323"/>
    </location>
</feature>
<accession>A0AAD6JAG4</accession>
<keyword evidence="6" id="KW-1185">Reference proteome</keyword>
<dbReference type="Pfam" id="PF01266">
    <property type="entry name" value="DAO"/>
    <property type="match status" value="1"/>
</dbReference>